<protein>
    <submittedName>
        <fullName evidence="7">3D-(3,5/4)-trihydroxycyclohexane-1,2-dione acylhydrolase (Decyclizing)</fullName>
        <ecNumber evidence="7">3.7.1.22</ecNumber>
    </submittedName>
</protein>
<dbReference type="InterPro" id="IPR045229">
    <property type="entry name" value="TPP_enz"/>
</dbReference>
<dbReference type="SUPFAM" id="SSF52467">
    <property type="entry name" value="DHS-like NAD/FAD-binding domain"/>
    <property type="match status" value="1"/>
</dbReference>
<dbReference type="Proteomes" id="UP000290218">
    <property type="component" value="Unassembled WGS sequence"/>
</dbReference>
<comment type="similarity">
    <text evidence="1 3">Belongs to the TPP enzyme family.</text>
</comment>
<dbReference type="Gene3D" id="3.40.50.970">
    <property type="match status" value="2"/>
</dbReference>
<name>A0A4V1M649_9BACT</name>
<reference evidence="7 8" key="1">
    <citation type="submission" date="2019-01" db="EMBL/GenBank/DDBJ databases">
        <title>Lacunisphaera sp. strain TWA-58.</title>
        <authorList>
            <person name="Chen W.-M."/>
        </authorList>
    </citation>
    <scope>NUCLEOTIDE SEQUENCE [LARGE SCALE GENOMIC DNA]</scope>
    <source>
        <strain evidence="7 8">TWA-58</strain>
    </source>
</reference>
<dbReference type="GO" id="GO:0009097">
    <property type="term" value="P:isoleucine biosynthetic process"/>
    <property type="evidence" value="ECO:0007669"/>
    <property type="project" value="TreeGrafter"/>
</dbReference>
<feature type="domain" description="Thiamine pyrophosphate enzyme TPP-binding" evidence="5">
    <location>
        <begin position="425"/>
        <end position="577"/>
    </location>
</feature>
<evidence type="ECO:0000256" key="3">
    <source>
        <dbReference type="RuleBase" id="RU362132"/>
    </source>
</evidence>
<accession>A0A4V1M649</accession>
<dbReference type="AlphaFoldDB" id="A0A4V1M649"/>
<evidence type="ECO:0000256" key="2">
    <source>
        <dbReference type="ARBA" id="ARBA00023052"/>
    </source>
</evidence>
<dbReference type="Pfam" id="PF02776">
    <property type="entry name" value="TPP_enzyme_N"/>
    <property type="match status" value="1"/>
</dbReference>
<dbReference type="Gene3D" id="3.40.50.1220">
    <property type="entry name" value="TPP-binding domain"/>
    <property type="match status" value="1"/>
</dbReference>
<feature type="domain" description="Thiamine pyrophosphate enzyme central" evidence="4">
    <location>
        <begin position="220"/>
        <end position="354"/>
    </location>
</feature>
<dbReference type="GO" id="GO:0019310">
    <property type="term" value="P:inositol catabolic process"/>
    <property type="evidence" value="ECO:0007669"/>
    <property type="project" value="InterPro"/>
</dbReference>
<dbReference type="CDD" id="cd07035">
    <property type="entry name" value="TPP_PYR_POX_like"/>
    <property type="match status" value="1"/>
</dbReference>
<dbReference type="InterPro" id="IPR000399">
    <property type="entry name" value="TPP-bd_CS"/>
</dbReference>
<dbReference type="Pfam" id="PF00205">
    <property type="entry name" value="TPP_enzyme_M"/>
    <property type="match status" value="1"/>
</dbReference>
<dbReference type="GO" id="GO:0102481">
    <property type="term" value="F:3D-(3,5/4)-trihydroxycyclohexane-1,2-dione hydrolase activity"/>
    <property type="evidence" value="ECO:0007669"/>
    <property type="project" value="UniProtKB-EC"/>
</dbReference>
<feature type="domain" description="Thiamine pyrophosphate enzyme N-terminal TPP-binding" evidence="6">
    <location>
        <begin position="33"/>
        <end position="131"/>
    </location>
</feature>
<proteinExistence type="inferred from homology"/>
<dbReference type="RefSeq" id="WP_129049801.1">
    <property type="nucleotide sequence ID" value="NZ_SDHX01000002.1"/>
</dbReference>
<dbReference type="GO" id="GO:0030976">
    <property type="term" value="F:thiamine pyrophosphate binding"/>
    <property type="evidence" value="ECO:0007669"/>
    <property type="project" value="InterPro"/>
</dbReference>
<dbReference type="InterPro" id="IPR030817">
    <property type="entry name" value="Myo_inos_IolD"/>
</dbReference>
<evidence type="ECO:0000259" key="4">
    <source>
        <dbReference type="Pfam" id="PF00205"/>
    </source>
</evidence>
<dbReference type="GO" id="GO:0003984">
    <property type="term" value="F:acetolactate synthase activity"/>
    <property type="evidence" value="ECO:0007669"/>
    <property type="project" value="TreeGrafter"/>
</dbReference>
<dbReference type="EMBL" id="SDHX01000002">
    <property type="protein sequence ID" value="RXK53776.1"/>
    <property type="molecule type" value="Genomic_DNA"/>
</dbReference>
<dbReference type="PANTHER" id="PTHR18968:SF9">
    <property type="entry name" value="3D-(3,5_4)-TRIHYDROXYCYCLOHEXANE-1,2-DIONE HYDROLASE"/>
    <property type="match status" value="1"/>
</dbReference>
<dbReference type="OrthoDB" id="4494979at2"/>
<gene>
    <name evidence="7" type="primary">iolD</name>
    <name evidence="7" type="ORF">ESB00_19005</name>
</gene>
<evidence type="ECO:0000256" key="1">
    <source>
        <dbReference type="ARBA" id="ARBA00007812"/>
    </source>
</evidence>
<organism evidence="7 8">
    <name type="scientific">Oleiharenicola lentus</name>
    <dbReference type="NCBI Taxonomy" id="2508720"/>
    <lineage>
        <taxon>Bacteria</taxon>
        <taxon>Pseudomonadati</taxon>
        <taxon>Verrucomicrobiota</taxon>
        <taxon>Opitutia</taxon>
        <taxon>Opitutales</taxon>
        <taxon>Opitutaceae</taxon>
        <taxon>Oleiharenicola</taxon>
    </lineage>
</organism>
<keyword evidence="7" id="KW-0378">Hydrolase</keyword>
<keyword evidence="8" id="KW-1185">Reference proteome</keyword>
<evidence type="ECO:0000313" key="8">
    <source>
        <dbReference type="Proteomes" id="UP000290218"/>
    </source>
</evidence>
<sequence>MKTVRITTAAAIVRFLQAQYVRRDGVEHRLINGVCGIFGHGNVTGLGQALEEHGGRALPFLQAKNEQAMVHTAIAYAKTKQRLGTLACTSSVGPGATNMVTGAATATVNRLPVLLLPGDIFANRRPAPVLQQLEHPGSHDTSVNDCFRPVSRYWDRINRPEQLLTALPEAMRVLADPAETGAVTICLPEDVQAEAFDCPVHFFAKRVYEIDRTVPLAARLREAAAFLRKAKRPLIVAGGGVHYSDATLALQKFAEATGIPVGVTQAGKGALLESHPLGLGAVGVTGTLAANLIATEADVVICVGTRLSDFTTASKTQFQDPRVRFFGINVHAADATKHGALPLVGDARATLAALGRLLRSWRAPTGHARAIAKAKADWEKPWKAMIAPGRRSRDGLLYQSEVVGVLNEFTDARSTVVHASGGIPGDIHKLWRGKSATDYHSEYGYSCMGYEIAGALGVKLAAPEREVYAFLGDGSYLMLHTEIVTAVQEGRKLTVVLNDNRAFGCIHNLQRGQGGRSFGNEFRARTGSSGRLDGAFMEVDYAANARSLGATAFTARTKDELRAALAATKAEKNTCLIYIPVTPESVMRGYSWWDVPPAAVSAVPTVRAARAAYDRAVKQQRFHY</sequence>
<dbReference type="InterPro" id="IPR012000">
    <property type="entry name" value="Thiamin_PyroP_enz_cen_dom"/>
</dbReference>
<dbReference type="EC" id="3.7.1.22" evidence="7"/>
<dbReference type="GO" id="GO:0009099">
    <property type="term" value="P:L-valine biosynthetic process"/>
    <property type="evidence" value="ECO:0007669"/>
    <property type="project" value="TreeGrafter"/>
</dbReference>
<dbReference type="NCBIfam" id="TIGR04377">
    <property type="entry name" value="myo_inos_iolD"/>
    <property type="match status" value="1"/>
</dbReference>
<evidence type="ECO:0000259" key="5">
    <source>
        <dbReference type="Pfam" id="PF02775"/>
    </source>
</evidence>
<dbReference type="PROSITE" id="PS00187">
    <property type="entry name" value="TPP_ENZYMES"/>
    <property type="match status" value="1"/>
</dbReference>
<dbReference type="GO" id="GO:0050660">
    <property type="term" value="F:flavin adenine dinucleotide binding"/>
    <property type="evidence" value="ECO:0007669"/>
    <property type="project" value="TreeGrafter"/>
</dbReference>
<dbReference type="Pfam" id="PF02775">
    <property type="entry name" value="TPP_enzyme_C"/>
    <property type="match status" value="1"/>
</dbReference>
<dbReference type="GO" id="GO:0005948">
    <property type="term" value="C:acetolactate synthase complex"/>
    <property type="evidence" value="ECO:0007669"/>
    <property type="project" value="TreeGrafter"/>
</dbReference>
<dbReference type="InterPro" id="IPR029061">
    <property type="entry name" value="THDP-binding"/>
</dbReference>
<evidence type="ECO:0000259" key="6">
    <source>
        <dbReference type="Pfam" id="PF02776"/>
    </source>
</evidence>
<dbReference type="GO" id="GO:0000287">
    <property type="term" value="F:magnesium ion binding"/>
    <property type="evidence" value="ECO:0007669"/>
    <property type="project" value="InterPro"/>
</dbReference>
<keyword evidence="2 3" id="KW-0786">Thiamine pyrophosphate</keyword>
<dbReference type="SUPFAM" id="SSF52518">
    <property type="entry name" value="Thiamin diphosphate-binding fold (THDP-binding)"/>
    <property type="match status" value="2"/>
</dbReference>
<dbReference type="InterPro" id="IPR012001">
    <property type="entry name" value="Thiamin_PyroP_enz_TPP-bd_dom"/>
</dbReference>
<evidence type="ECO:0000313" key="7">
    <source>
        <dbReference type="EMBL" id="RXK53776.1"/>
    </source>
</evidence>
<dbReference type="InterPro" id="IPR029035">
    <property type="entry name" value="DHS-like_NAD/FAD-binding_dom"/>
</dbReference>
<dbReference type="PANTHER" id="PTHR18968">
    <property type="entry name" value="THIAMINE PYROPHOSPHATE ENZYMES"/>
    <property type="match status" value="1"/>
</dbReference>
<dbReference type="InterPro" id="IPR011766">
    <property type="entry name" value="TPP_enzyme_TPP-bd"/>
</dbReference>
<comment type="caution">
    <text evidence="7">The sequence shown here is derived from an EMBL/GenBank/DDBJ whole genome shotgun (WGS) entry which is preliminary data.</text>
</comment>